<dbReference type="AlphaFoldDB" id="A0A0B6ZR92"/>
<proteinExistence type="predicted"/>
<protein>
    <submittedName>
        <fullName evidence="1">Uncharacterized protein</fullName>
    </submittedName>
</protein>
<sequence>MGVSRSITDNHIIIIFFSSHGNSNLADQSFTQSSFSLLSSWSGLFHSLHVSSNTTILYHNPPPFCQKYHSKVVVIACVCISVI</sequence>
<reference evidence="1" key="1">
    <citation type="submission" date="2014-12" db="EMBL/GenBank/DDBJ databases">
        <title>Insight into the proteome of Arion vulgaris.</title>
        <authorList>
            <person name="Aradska J."/>
            <person name="Bulat T."/>
            <person name="Smidak R."/>
            <person name="Sarate P."/>
            <person name="Gangsoo J."/>
            <person name="Sialana F."/>
            <person name="Bilban M."/>
            <person name="Lubec G."/>
        </authorList>
    </citation>
    <scope>NUCLEOTIDE SEQUENCE</scope>
    <source>
        <tissue evidence="1">Skin</tissue>
    </source>
</reference>
<evidence type="ECO:0000313" key="1">
    <source>
        <dbReference type="EMBL" id="CEK70882.1"/>
    </source>
</evidence>
<accession>A0A0B6ZR92</accession>
<organism evidence="1">
    <name type="scientific">Arion vulgaris</name>
    <dbReference type="NCBI Taxonomy" id="1028688"/>
    <lineage>
        <taxon>Eukaryota</taxon>
        <taxon>Metazoa</taxon>
        <taxon>Spiralia</taxon>
        <taxon>Lophotrochozoa</taxon>
        <taxon>Mollusca</taxon>
        <taxon>Gastropoda</taxon>
        <taxon>Heterobranchia</taxon>
        <taxon>Euthyneura</taxon>
        <taxon>Panpulmonata</taxon>
        <taxon>Eupulmonata</taxon>
        <taxon>Stylommatophora</taxon>
        <taxon>Helicina</taxon>
        <taxon>Arionoidea</taxon>
        <taxon>Arionidae</taxon>
        <taxon>Arion</taxon>
    </lineage>
</organism>
<dbReference type="EMBL" id="HACG01024017">
    <property type="protein sequence ID" value="CEK70882.1"/>
    <property type="molecule type" value="Transcribed_RNA"/>
</dbReference>
<name>A0A0B6ZR92_9EUPU</name>
<gene>
    <name evidence="1" type="primary">ORF76003</name>
</gene>